<name>A0ABX7M4Y6_9RHOO</name>
<evidence type="ECO:0008006" key="3">
    <source>
        <dbReference type="Google" id="ProtNLM"/>
    </source>
</evidence>
<dbReference type="EMBL" id="CP071060">
    <property type="protein sequence ID" value="QSI76824.1"/>
    <property type="molecule type" value="Genomic_DNA"/>
</dbReference>
<reference evidence="1 2" key="1">
    <citation type="submission" date="2021-02" db="EMBL/GenBank/DDBJ databases">
        <title>Niveibacterium changnyeongensis HC41.</title>
        <authorList>
            <person name="Kang M."/>
        </authorList>
    </citation>
    <scope>NUCLEOTIDE SEQUENCE [LARGE SCALE GENOMIC DNA]</scope>
    <source>
        <strain evidence="1 2">HC41</strain>
    </source>
</reference>
<sequence>MPAATQIQLDDMTRLLQSGPVLIGEDHTLGHARLAIYELIKRGAVQFLSIESPIGPSCMVRADGQLLPQRTADYFEGATPMHNPTMSMQTLVGYAMEQNVSVYCHDVPLAKSPLNFFARIGDDYSVYPTQAKQYLPDSMPALPTTTGSAANKFVARNMYSATYLKTHLGAGVRVLWNLVILAGASHVDVQQCGQARTLQARLGIADTRVFRLD</sequence>
<protein>
    <recommendedName>
        <fullName evidence="3">Class II aldolase/adducin N-terminal domain-containing protein</fullName>
    </recommendedName>
</protein>
<organism evidence="1 2">
    <name type="scientific">Niveibacterium microcysteis</name>
    <dbReference type="NCBI Taxonomy" id="2811415"/>
    <lineage>
        <taxon>Bacteria</taxon>
        <taxon>Pseudomonadati</taxon>
        <taxon>Pseudomonadota</taxon>
        <taxon>Betaproteobacteria</taxon>
        <taxon>Rhodocyclales</taxon>
        <taxon>Rhodocyclaceae</taxon>
        <taxon>Niveibacterium</taxon>
    </lineage>
</organism>
<proteinExistence type="predicted"/>
<dbReference type="RefSeq" id="WP_206254428.1">
    <property type="nucleotide sequence ID" value="NZ_CP071060.1"/>
</dbReference>
<evidence type="ECO:0000313" key="1">
    <source>
        <dbReference type="EMBL" id="QSI76824.1"/>
    </source>
</evidence>
<gene>
    <name evidence="1" type="ORF">JY500_20635</name>
</gene>
<dbReference type="Proteomes" id="UP000663570">
    <property type="component" value="Chromosome"/>
</dbReference>
<accession>A0ABX7M4Y6</accession>
<keyword evidence="2" id="KW-1185">Reference proteome</keyword>
<evidence type="ECO:0000313" key="2">
    <source>
        <dbReference type="Proteomes" id="UP000663570"/>
    </source>
</evidence>